<dbReference type="Gene3D" id="3.30.70.1170">
    <property type="entry name" value="Sun protein, domain 3"/>
    <property type="match status" value="1"/>
</dbReference>
<dbReference type="Pfam" id="PF01029">
    <property type="entry name" value="NusB"/>
    <property type="match status" value="1"/>
</dbReference>
<feature type="binding site" evidence="13">
    <location>
        <begin position="255"/>
        <end position="261"/>
    </location>
    <ligand>
        <name>S-adenosyl-L-methionine</name>
        <dbReference type="ChEBI" id="CHEBI:59789"/>
    </ligand>
</feature>
<dbReference type="PANTHER" id="PTHR22807:SF53">
    <property type="entry name" value="RIBOSOMAL RNA SMALL SUBUNIT METHYLTRANSFERASE B-RELATED"/>
    <property type="match status" value="1"/>
</dbReference>
<evidence type="ECO:0000256" key="5">
    <source>
        <dbReference type="ARBA" id="ARBA00022552"/>
    </source>
</evidence>
<dbReference type="InterPro" id="IPR006027">
    <property type="entry name" value="NusB_RsmB_TIM44"/>
</dbReference>
<dbReference type="GO" id="GO:0006355">
    <property type="term" value="P:regulation of DNA-templated transcription"/>
    <property type="evidence" value="ECO:0007669"/>
    <property type="project" value="InterPro"/>
</dbReference>
<feature type="binding site" evidence="13">
    <location>
        <position position="324"/>
    </location>
    <ligand>
        <name>S-adenosyl-L-methionine</name>
        <dbReference type="ChEBI" id="CHEBI:59789"/>
    </ligand>
</feature>
<dbReference type="Gene3D" id="3.40.50.150">
    <property type="entry name" value="Vaccinia Virus protein VP39"/>
    <property type="match status" value="1"/>
</dbReference>
<keyword evidence="6 13" id="KW-0489">Methyltransferase</keyword>
<dbReference type="PROSITE" id="PS51686">
    <property type="entry name" value="SAM_MT_RSMB_NOP"/>
    <property type="match status" value="1"/>
</dbReference>
<dbReference type="InterPro" id="IPR001678">
    <property type="entry name" value="MeTrfase_RsmB-F_NOP2_dom"/>
</dbReference>
<keyword evidence="5" id="KW-0698">rRNA processing</keyword>
<evidence type="ECO:0000313" key="16">
    <source>
        <dbReference type="Proteomes" id="UP001141183"/>
    </source>
</evidence>
<dbReference type="Pfam" id="PF01189">
    <property type="entry name" value="Methyltr_RsmB-F"/>
    <property type="match status" value="1"/>
</dbReference>
<dbReference type="InterPro" id="IPR035926">
    <property type="entry name" value="NusB-like_sf"/>
</dbReference>
<keyword evidence="8 13" id="KW-0949">S-adenosyl-L-methionine</keyword>
<comment type="caution">
    <text evidence="15">The sequence shown here is derived from an EMBL/GenBank/DDBJ whole genome shotgun (WGS) entry which is preliminary data.</text>
</comment>
<organism evidence="15 16">
    <name type="scientific">Clostridium tertium</name>
    <dbReference type="NCBI Taxonomy" id="1559"/>
    <lineage>
        <taxon>Bacteria</taxon>
        <taxon>Bacillati</taxon>
        <taxon>Bacillota</taxon>
        <taxon>Clostridia</taxon>
        <taxon>Eubacteriales</taxon>
        <taxon>Clostridiaceae</taxon>
        <taxon>Clostridium</taxon>
    </lineage>
</organism>
<dbReference type="NCBIfam" id="NF011494">
    <property type="entry name" value="PRK14902.1"/>
    <property type="match status" value="1"/>
</dbReference>
<evidence type="ECO:0000256" key="12">
    <source>
        <dbReference type="ARBA" id="ARBA00047283"/>
    </source>
</evidence>
<keyword evidence="9 13" id="KW-0694">RNA-binding</keyword>
<keyword evidence="4" id="KW-0963">Cytoplasm</keyword>
<dbReference type="Gene3D" id="1.10.940.10">
    <property type="entry name" value="NusB-like"/>
    <property type="match status" value="1"/>
</dbReference>
<dbReference type="PANTHER" id="PTHR22807">
    <property type="entry name" value="NOP2 YEAST -RELATED NOL1/NOP2/FMU SUN DOMAIN-CONTAINING"/>
    <property type="match status" value="1"/>
</dbReference>
<dbReference type="FunFam" id="3.30.70.1170:FF:000003">
    <property type="entry name" value="16S rRNA (Cytosine(967)-C(5))-methyltransferase RsmB"/>
    <property type="match status" value="1"/>
</dbReference>
<dbReference type="GO" id="GO:0008649">
    <property type="term" value="F:rRNA methyltransferase activity"/>
    <property type="evidence" value="ECO:0007669"/>
    <property type="project" value="InterPro"/>
</dbReference>
<comment type="function">
    <text evidence="1">Specifically methylates the cytosine at position 967 (m5C967) of 16S rRNA.</text>
</comment>
<dbReference type="InterPro" id="IPR023267">
    <property type="entry name" value="RCMT"/>
</dbReference>
<evidence type="ECO:0000256" key="1">
    <source>
        <dbReference type="ARBA" id="ARBA00002724"/>
    </source>
</evidence>
<evidence type="ECO:0000259" key="14">
    <source>
        <dbReference type="PROSITE" id="PS51686"/>
    </source>
</evidence>
<dbReference type="AlphaFoldDB" id="A0A9X4AYT4"/>
<evidence type="ECO:0000313" key="15">
    <source>
        <dbReference type="EMBL" id="MDC4239124.1"/>
    </source>
</evidence>
<dbReference type="Pfam" id="PF22458">
    <property type="entry name" value="RsmF-B_ferredox"/>
    <property type="match status" value="1"/>
</dbReference>
<dbReference type="InterPro" id="IPR004573">
    <property type="entry name" value="rRNA_ssu_MeTfrase_B"/>
</dbReference>
<dbReference type="InterPro" id="IPR029063">
    <property type="entry name" value="SAM-dependent_MTases_sf"/>
</dbReference>
<evidence type="ECO:0000256" key="10">
    <source>
        <dbReference type="ARBA" id="ARBA00030399"/>
    </source>
</evidence>
<comment type="subcellular location">
    <subcellularLocation>
        <location evidence="2">Cytoplasm</location>
    </subcellularLocation>
</comment>
<evidence type="ECO:0000256" key="7">
    <source>
        <dbReference type="ARBA" id="ARBA00022679"/>
    </source>
</evidence>
<dbReference type="PRINTS" id="PR02008">
    <property type="entry name" value="RCMTFAMILY"/>
</dbReference>
<dbReference type="RefSeq" id="WP_008678326.1">
    <property type="nucleotide sequence ID" value="NZ_CABKOG010000003.1"/>
</dbReference>
<comment type="catalytic activity">
    <reaction evidence="12">
        <text>cytidine(967) in 16S rRNA + S-adenosyl-L-methionine = 5-methylcytidine(967) in 16S rRNA + S-adenosyl-L-homocysteine + H(+)</text>
        <dbReference type="Rhea" id="RHEA:42748"/>
        <dbReference type="Rhea" id="RHEA-COMP:10219"/>
        <dbReference type="Rhea" id="RHEA-COMP:10220"/>
        <dbReference type="ChEBI" id="CHEBI:15378"/>
        <dbReference type="ChEBI" id="CHEBI:57856"/>
        <dbReference type="ChEBI" id="CHEBI:59789"/>
        <dbReference type="ChEBI" id="CHEBI:74483"/>
        <dbReference type="ChEBI" id="CHEBI:82748"/>
        <dbReference type="EC" id="2.1.1.176"/>
    </reaction>
</comment>
<dbReference type="GO" id="GO:0003723">
    <property type="term" value="F:RNA binding"/>
    <property type="evidence" value="ECO:0007669"/>
    <property type="project" value="UniProtKB-UniRule"/>
</dbReference>
<dbReference type="NCBIfam" id="TIGR00563">
    <property type="entry name" value="rsmB"/>
    <property type="match status" value="1"/>
</dbReference>
<feature type="binding site" evidence="13">
    <location>
        <position position="279"/>
    </location>
    <ligand>
        <name>S-adenosyl-L-methionine</name>
        <dbReference type="ChEBI" id="CHEBI:59789"/>
    </ligand>
</feature>
<evidence type="ECO:0000256" key="6">
    <source>
        <dbReference type="ARBA" id="ARBA00022603"/>
    </source>
</evidence>
<dbReference type="EMBL" id="JAMRYU010000002">
    <property type="protein sequence ID" value="MDC4239124.1"/>
    <property type="molecule type" value="Genomic_DNA"/>
</dbReference>
<dbReference type="FunFam" id="1.10.940.10:FF:000006">
    <property type="entry name" value="16S rRNA (Cytosine(967)-C(5))-methyltransferase RsmB"/>
    <property type="match status" value="1"/>
</dbReference>
<evidence type="ECO:0000256" key="3">
    <source>
        <dbReference type="ARBA" id="ARBA00012140"/>
    </source>
</evidence>
<evidence type="ECO:0000256" key="13">
    <source>
        <dbReference type="PROSITE-ProRule" id="PRU01023"/>
    </source>
</evidence>
<dbReference type="InterPro" id="IPR054728">
    <property type="entry name" value="RsmB-like_ferredoxin"/>
</dbReference>
<name>A0A9X4AYT4_9CLOT</name>
<gene>
    <name evidence="15" type="primary">rsmB</name>
    <name evidence="15" type="ORF">NE398_02910</name>
</gene>
<keyword evidence="16" id="KW-1185">Reference proteome</keyword>
<proteinExistence type="inferred from homology"/>
<dbReference type="FunFam" id="3.40.50.150:FF:000022">
    <property type="entry name" value="Ribosomal RNA small subunit methyltransferase B"/>
    <property type="match status" value="1"/>
</dbReference>
<dbReference type="GO" id="GO:0005737">
    <property type="term" value="C:cytoplasm"/>
    <property type="evidence" value="ECO:0007669"/>
    <property type="project" value="UniProtKB-SubCell"/>
</dbReference>
<keyword evidence="7 13" id="KW-0808">Transferase</keyword>
<protein>
    <recommendedName>
        <fullName evidence="3">16S rRNA (cytosine(967)-C(5))-methyltransferase</fullName>
        <ecNumber evidence="3">2.1.1.176</ecNumber>
    </recommendedName>
    <alternativeName>
        <fullName evidence="10">16S rRNA m5C967 methyltransferase</fullName>
    </alternativeName>
    <alternativeName>
        <fullName evidence="11">rRNA (cytosine-C(5)-)-methyltransferase RsmB</fullName>
    </alternativeName>
</protein>
<accession>A0A9X4AYT4</accession>
<sequence length="439" mass="49834">MKSRKLARQIIQRVLEEGAYSNLVLSNELNNIDIEDKDKGLITEIVYGTLRRKRTLDVLIGNFVKDINLIDTTVLNILRVAIYQMYFLDKIPEYAACNEAVEEAKEVSLEASKLVNGILRNYIKDEKEIVVPGNRIDELAYKFSFQPWMIRLFIKQYGEERTMKLMAGLNETPKVTVRVNEFKAEYDEVYEKLEEIGYNIEDGYACPEAIAIKGGKGIEDNQLFKEGLITVQDESAMLVAPLLDLKEGDKVLDLCAAPGGKTTHIAELLANSGEVLAFDLHENKLSLIEENAKRLGLNNIVCKAMDATKLNSDYISYGDKVLIDVPCSGLGIIRKKPEIKWNKTRQQLKDLVPIQREIMENAWQYLKPGGTLVYSTCTLNKEENEENLKWFLSKHNDAEIEKIYIGNNNNFIYNGDGSLTILPNDSMDGFFIGKIKKIK</sequence>
<feature type="binding site" evidence="13">
    <location>
        <position position="306"/>
    </location>
    <ligand>
        <name>S-adenosyl-L-methionine</name>
        <dbReference type="ChEBI" id="CHEBI:59789"/>
    </ligand>
</feature>
<evidence type="ECO:0000256" key="8">
    <source>
        <dbReference type="ARBA" id="ARBA00022691"/>
    </source>
</evidence>
<evidence type="ECO:0000256" key="11">
    <source>
        <dbReference type="ARBA" id="ARBA00031088"/>
    </source>
</evidence>
<dbReference type="Proteomes" id="UP001141183">
    <property type="component" value="Unassembled WGS sequence"/>
</dbReference>
<evidence type="ECO:0000256" key="4">
    <source>
        <dbReference type="ARBA" id="ARBA00022490"/>
    </source>
</evidence>
<evidence type="ECO:0000256" key="9">
    <source>
        <dbReference type="ARBA" id="ARBA00022884"/>
    </source>
</evidence>
<evidence type="ECO:0000256" key="2">
    <source>
        <dbReference type="ARBA" id="ARBA00004496"/>
    </source>
</evidence>
<dbReference type="EC" id="2.1.1.176" evidence="3"/>
<feature type="active site" description="Nucleophile" evidence="13">
    <location>
        <position position="377"/>
    </location>
</feature>
<dbReference type="CDD" id="cd02440">
    <property type="entry name" value="AdoMet_MTases"/>
    <property type="match status" value="1"/>
</dbReference>
<dbReference type="SUPFAM" id="SSF53335">
    <property type="entry name" value="S-adenosyl-L-methionine-dependent methyltransferases"/>
    <property type="match status" value="1"/>
</dbReference>
<dbReference type="InterPro" id="IPR049560">
    <property type="entry name" value="MeTrfase_RsmB-F_NOP2_cat"/>
</dbReference>
<comment type="similarity">
    <text evidence="13">Belongs to the class I-like SAM-binding methyltransferase superfamily. RsmB/NOP family.</text>
</comment>
<reference evidence="15" key="1">
    <citation type="submission" date="2022-05" db="EMBL/GenBank/DDBJ databases">
        <title>Draft genome sequence of Clostridium tertium strain CP3 isolated from Peru.</title>
        <authorList>
            <person name="Hurtado R."/>
            <person name="Lima L."/>
            <person name="Sousa T."/>
            <person name="Jaiswal A.K."/>
            <person name="Tiwari S."/>
            <person name="Maturrano L."/>
            <person name="Brenig B."/>
            <person name="Azevedo V."/>
        </authorList>
    </citation>
    <scope>NUCLEOTIDE SEQUENCE</scope>
    <source>
        <strain evidence="15">CP3</strain>
    </source>
</reference>
<dbReference type="SUPFAM" id="SSF48013">
    <property type="entry name" value="NusB-like"/>
    <property type="match status" value="1"/>
</dbReference>
<feature type="domain" description="SAM-dependent MTase RsmB/NOP-type" evidence="14">
    <location>
        <begin position="165"/>
        <end position="438"/>
    </location>
</feature>